<dbReference type="Gene3D" id="1.10.150.130">
    <property type="match status" value="1"/>
</dbReference>
<sequence>MTRNYITLQSSYTGPPVSPRKSSVFKKAMLQLEKLSSFMKNGTQEVLITPQHRYFLRSYSWNSLVGFNTAVKKFSKFMNSTQRPSFVLPIEEDDLYEFCFWAGGDEEKKTGHAIASSTIEKYIHAISVWHLLHKAKYPENAEKRIRILLRSSAKTDALTPAKPKKGAVHLKHMIHLAATLAQGTPKERAILDLAITSFWGMARLAEVTYQFDSGTLERSISVLTSDVKTEALNGKTKLLIVLRSAKTSKPGEIQHLQLRALENMLCPVEAVKRRLKEAKGYNTPLFGYFDENNQRTHLTKSAVTKVLTSVWVLGGFKGISGHSFRVGGASLRNALGVDIKEICLIGRWVSDCYKLYIRPYSEAERLEAIQLIKRLDVCWENRL</sequence>
<dbReference type="InterPro" id="IPR011010">
    <property type="entry name" value="DNA_brk_join_enz"/>
</dbReference>
<dbReference type="GO" id="GO:0006310">
    <property type="term" value="P:DNA recombination"/>
    <property type="evidence" value="ECO:0007669"/>
    <property type="project" value="UniProtKB-KW"/>
</dbReference>
<dbReference type="EMBL" id="PKSM01000033">
    <property type="protein sequence ID" value="POW20458.1"/>
    <property type="molecule type" value="Genomic_DNA"/>
</dbReference>
<evidence type="ECO:0000256" key="1">
    <source>
        <dbReference type="ARBA" id="ARBA00023125"/>
    </source>
</evidence>
<evidence type="ECO:0000313" key="4">
    <source>
        <dbReference type="EMBL" id="POW20458.1"/>
    </source>
</evidence>
<dbReference type="PANTHER" id="PTHR34605:SF3">
    <property type="entry name" value="P CELL-TYPE AGGLUTINATION PROTEIN MAP4-LIKE-RELATED"/>
    <property type="match status" value="1"/>
</dbReference>
<dbReference type="SUPFAM" id="SSF56349">
    <property type="entry name" value="DNA breaking-rejoining enzymes"/>
    <property type="match status" value="1"/>
</dbReference>
<feature type="compositionally biased region" description="Polar residues" evidence="3">
    <location>
        <begin position="1"/>
        <end position="13"/>
    </location>
</feature>
<dbReference type="GO" id="GO:0015074">
    <property type="term" value="P:DNA integration"/>
    <property type="evidence" value="ECO:0007669"/>
    <property type="project" value="InterPro"/>
</dbReference>
<evidence type="ECO:0000313" key="5">
    <source>
        <dbReference type="Proteomes" id="UP000238274"/>
    </source>
</evidence>
<evidence type="ECO:0008006" key="6">
    <source>
        <dbReference type="Google" id="ProtNLM"/>
    </source>
</evidence>
<dbReference type="AlphaFoldDB" id="A0A2S4WFG5"/>
<accession>A0A2S4WFG5</accession>
<dbReference type="VEuPathDB" id="FungiDB:PSTT_02228"/>
<dbReference type="Gene3D" id="1.10.443.10">
    <property type="entry name" value="Intergrase catalytic core"/>
    <property type="match status" value="1"/>
</dbReference>
<dbReference type="SUPFAM" id="SSF47823">
    <property type="entry name" value="lambda integrase-like, N-terminal domain"/>
    <property type="match status" value="1"/>
</dbReference>
<dbReference type="InterPro" id="IPR052925">
    <property type="entry name" value="Phage_Integrase-like_Recomb"/>
</dbReference>
<keyword evidence="5" id="KW-1185">Reference proteome</keyword>
<dbReference type="PANTHER" id="PTHR34605">
    <property type="entry name" value="PHAGE_INTEGRASE DOMAIN-CONTAINING PROTEIN"/>
    <property type="match status" value="1"/>
</dbReference>
<dbReference type="InterPro" id="IPR010998">
    <property type="entry name" value="Integrase_recombinase_N"/>
</dbReference>
<feature type="region of interest" description="Disordered" evidence="3">
    <location>
        <begin position="1"/>
        <end position="20"/>
    </location>
</feature>
<reference evidence="5" key="2">
    <citation type="journal article" date="2018" name="BMC Genomics">
        <title>Genomic insights into host adaptation between the wheat stripe rust pathogen (Puccinia striiformis f. sp. tritici) and the barley stripe rust pathogen (Puccinia striiformis f. sp. hordei).</title>
        <authorList>
            <person name="Xia C."/>
            <person name="Wang M."/>
            <person name="Yin C."/>
            <person name="Cornejo O.E."/>
            <person name="Hulbert S.H."/>
            <person name="Chen X."/>
        </authorList>
    </citation>
    <scope>NUCLEOTIDE SEQUENCE [LARGE SCALE GENOMIC DNA]</scope>
    <source>
        <strain evidence="5">93TX-2</strain>
    </source>
</reference>
<keyword evidence="1" id="KW-0238">DNA-binding</keyword>
<reference evidence="5" key="3">
    <citation type="journal article" date="2018" name="Mol. Plant Microbe Interact.">
        <title>Genome sequence resources for the wheat stripe rust pathogen (Puccinia striiformis f. sp. tritici) and the barley stripe rust pathogen (Puccinia striiformis f. sp. hordei).</title>
        <authorList>
            <person name="Xia C."/>
            <person name="Wang M."/>
            <person name="Yin C."/>
            <person name="Cornejo O.E."/>
            <person name="Hulbert S.H."/>
            <person name="Chen X."/>
        </authorList>
    </citation>
    <scope>NUCLEOTIDE SEQUENCE [LARGE SCALE GENOMIC DNA]</scope>
    <source>
        <strain evidence="5">93TX-2</strain>
    </source>
</reference>
<reference evidence="4 5" key="1">
    <citation type="submission" date="2017-12" db="EMBL/GenBank/DDBJ databases">
        <title>Gene loss provides genomic basis for host adaptation in cereal stripe rust fungi.</title>
        <authorList>
            <person name="Xia C."/>
        </authorList>
    </citation>
    <scope>NUCLEOTIDE SEQUENCE [LARGE SCALE GENOMIC DNA]</scope>
    <source>
        <strain evidence="4 5">93TX-2</strain>
    </source>
</reference>
<organism evidence="4 5">
    <name type="scientific">Puccinia striiformis</name>
    <dbReference type="NCBI Taxonomy" id="27350"/>
    <lineage>
        <taxon>Eukaryota</taxon>
        <taxon>Fungi</taxon>
        <taxon>Dikarya</taxon>
        <taxon>Basidiomycota</taxon>
        <taxon>Pucciniomycotina</taxon>
        <taxon>Pucciniomycetes</taxon>
        <taxon>Pucciniales</taxon>
        <taxon>Pucciniaceae</taxon>
        <taxon>Puccinia</taxon>
    </lineage>
</organism>
<dbReference type="GO" id="GO:0003677">
    <property type="term" value="F:DNA binding"/>
    <property type="evidence" value="ECO:0007669"/>
    <property type="project" value="UniProtKB-KW"/>
</dbReference>
<dbReference type="OrthoDB" id="2503678at2759"/>
<dbReference type="VEuPathDB" id="FungiDB:PSHT_03525"/>
<gene>
    <name evidence="4" type="ORF">PSHT_03525</name>
</gene>
<dbReference type="InterPro" id="IPR013762">
    <property type="entry name" value="Integrase-like_cat_sf"/>
</dbReference>
<proteinExistence type="predicted"/>
<dbReference type="Proteomes" id="UP000238274">
    <property type="component" value="Unassembled WGS sequence"/>
</dbReference>
<comment type="caution">
    <text evidence="4">The sequence shown here is derived from an EMBL/GenBank/DDBJ whole genome shotgun (WGS) entry which is preliminary data.</text>
</comment>
<protein>
    <recommendedName>
        <fullName evidence="6">Tyr recombinase domain-containing protein</fullName>
    </recommendedName>
</protein>
<keyword evidence="2" id="KW-0233">DNA recombination</keyword>
<evidence type="ECO:0000256" key="3">
    <source>
        <dbReference type="SAM" id="MobiDB-lite"/>
    </source>
</evidence>
<name>A0A2S4WFG5_9BASI</name>
<evidence type="ECO:0000256" key="2">
    <source>
        <dbReference type="ARBA" id="ARBA00023172"/>
    </source>
</evidence>